<dbReference type="AlphaFoldDB" id="A0A450ZG05"/>
<dbReference type="FunFam" id="3.40.50.300:FF:000134">
    <property type="entry name" value="Iron-enterobactin ABC transporter ATP-binding protein"/>
    <property type="match status" value="1"/>
</dbReference>
<reference evidence="8" key="1">
    <citation type="submission" date="2019-02" db="EMBL/GenBank/DDBJ databases">
        <authorList>
            <person name="Gruber-Vodicka R. H."/>
            <person name="Seah K. B. B."/>
        </authorList>
    </citation>
    <scope>NUCLEOTIDE SEQUENCE</scope>
    <source>
        <strain evidence="10">BECK_BY1</strain>
        <strain evidence="9">BECK_BY2</strain>
        <strain evidence="8">BECK_BY3</strain>
    </source>
</reference>
<dbReference type="SMART" id="SM00382">
    <property type="entry name" value="AAA"/>
    <property type="match status" value="1"/>
</dbReference>
<dbReference type="GO" id="GO:0016887">
    <property type="term" value="F:ATP hydrolysis activity"/>
    <property type="evidence" value="ECO:0007669"/>
    <property type="project" value="InterPro"/>
</dbReference>
<gene>
    <name evidence="10" type="ORF">BECKTUN1418D_GA0071000_10879</name>
    <name evidence="9" type="ORF">BECKTUN1418E_GA0071001_10156</name>
    <name evidence="8" type="ORF">BECKTUN1418F_GA0071002_10136</name>
</gene>
<evidence type="ECO:0000256" key="2">
    <source>
        <dbReference type="ARBA" id="ARBA00022448"/>
    </source>
</evidence>
<dbReference type="EMBL" id="CAADFV010000015">
    <property type="protein sequence ID" value="VFK53331.1"/>
    <property type="molecule type" value="Genomic_DNA"/>
</dbReference>
<evidence type="ECO:0000256" key="6">
    <source>
        <dbReference type="ARBA" id="ARBA00037066"/>
    </source>
</evidence>
<dbReference type="InterPro" id="IPR003439">
    <property type="entry name" value="ABC_transporter-like_ATP-bd"/>
</dbReference>
<keyword evidence="2" id="KW-0813">Transport</keyword>
<comment type="function">
    <text evidence="6">Part of the ABC transporter complex HmuTUV involved in hemin import. Responsible for energy coupling to the transport system.</text>
</comment>
<keyword evidence="5" id="KW-1278">Translocase</keyword>
<dbReference type="EMBL" id="CAADFY010000013">
    <property type="protein sequence ID" value="VFK52742.1"/>
    <property type="molecule type" value="Genomic_DNA"/>
</dbReference>
<name>A0A450ZG05_9GAMM</name>
<dbReference type="InterPro" id="IPR017871">
    <property type="entry name" value="ABC_transporter-like_CS"/>
</dbReference>
<evidence type="ECO:0000256" key="1">
    <source>
        <dbReference type="ARBA" id="ARBA00005417"/>
    </source>
</evidence>
<evidence type="ECO:0000313" key="9">
    <source>
        <dbReference type="EMBL" id="VFK53331.1"/>
    </source>
</evidence>
<evidence type="ECO:0000256" key="3">
    <source>
        <dbReference type="ARBA" id="ARBA00022741"/>
    </source>
</evidence>
<dbReference type="Pfam" id="PF00005">
    <property type="entry name" value="ABC_tran"/>
    <property type="match status" value="1"/>
</dbReference>
<evidence type="ECO:0000259" key="7">
    <source>
        <dbReference type="PROSITE" id="PS50893"/>
    </source>
</evidence>
<dbReference type="SUPFAM" id="SSF52540">
    <property type="entry name" value="P-loop containing nucleoside triphosphate hydrolases"/>
    <property type="match status" value="1"/>
</dbReference>
<dbReference type="GO" id="GO:0005524">
    <property type="term" value="F:ATP binding"/>
    <property type="evidence" value="ECO:0007669"/>
    <property type="project" value="UniProtKB-KW"/>
</dbReference>
<dbReference type="PANTHER" id="PTHR42794:SF1">
    <property type="entry name" value="HEMIN IMPORT ATP-BINDING PROTEIN HMUV"/>
    <property type="match status" value="1"/>
</dbReference>
<evidence type="ECO:0000313" key="10">
    <source>
        <dbReference type="EMBL" id="VFK58666.1"/>
    </source>
</evidence>
<evidence type="ECO:0000256" key="4">
    <source>
        <dbReference type="ARBA" id="ARBA00022840"/>
    </source>
</evidence>
<dbReference type="PROSITE" id="PS00211">
    <property type="entry name" value="ABC_TRANSPORTER_1"/>
    <property type="match status" value="1"/>
</dbReference>
<keyword evidence="4 8" id="KW-0067">ATP-binding</keyword>
<dbReference type="PANTHER" id="PTHR42794">
    <property type="entry name" value="HEMIN IMPORT ATP-BINDING PROTEIN HMUV"/>
    <property type="match status" value="1"/>
</dbReference>
<evidence type="ECO:0000313" key="8">
    <source>
        <dbReference type="EMBL" id="VFK52742.1"/>
    </source>
</evidence>
<feature type="domain" description="ABC transporter" evidence="7">
    <location>
        <begin position="3"/>
        <end position="239"/>
    </location>
</feature>
<keyword evidence="3" id="KW-0547">Nucleotide-binding</keyword>
<sequence>MELRTENLTLTIGGKTIVRHLNMTASKGQCWAILGRNGVGKTTLIRCLAGLGEPDSGTIHLDGISLVSLPRRQVARRLGVLFQQGGNAFPFTVWETVVSGRYPHLSAWQSDTEQDWAVARQALRIVELDGYEQRTVETLSGGERRRLDLAVVLTQDPVIFLLDEPANHLDLRYQILLLKHMRHLAHERGKTILMALHDMNLAARFCDHALLLYGSGRTDQGPLDLLFHAERLTEVYGYPVRSIAHDGQRYWFPG</sequence>
<evidence type="ECO:0000256" key="5">
    <source>
        <dbReference type="ARBA" id="ARBA00022967"/>
    </source>
</evidence>
<proteinExistence type="inferred from homology"/>
<organism evidence="8">
    <name type="scientific">Candidatus Kentrum sp. TUN</name>
    <dbReference type="NCBI Taxonomy" id="2126343"/>
    <lineage>
        <taxon>Bacteria</taxon>
        <taxon>Pseudomonadati</taxon>
        <taxon>Pseudomonadota</taxon>
        <taxon>Gammaproteobacteria</taxon>
        <taxon>Candidatus Kentrum</taxon>
    </lineage>
</organism>
<dbReference type="PROSITE" id="PS50893">
    <property type="entry name" value="ABC_TRANSPORTER_2"/>
    <property type="match status" value="1"/>
</dbReference>
<dbReference type="Gene3D" id="3.40.50.300">
    <property type="entry name" value="P-loop containing nucleotide triphosphate hydrolases"/>
    <property type="match status" value="1"/>
</dbReference>
<dbReference type="InterPro" id="IPR027417">
    <property type="entry name" value="P-loop_NTPase"/>
</dbReference>
<accession>A0A450ZG05</accession>
<protein>
    <submittedName>
        <fullName evidence="8">Iron complex transport system ATP-binding protein</fullName>
    </submittedName>
</protein>
<dbReference type="CDD" id="cd03214">
    <property type="entry name" value="ABC_Iron-Siderophores_B12_Hemin"/>
    <property type="match status" value="1"/>
</dbReference>
<dbReference type="EMBL" id="CAADFX010000087">
    <property type="protein sequence ID" value="VFK58666.1"/>
    <property type="molecule type" value="Genomic_DNA"/>
</dbReference>
<comment type="similarity">
    <text evidence="1">Belongs to the ABC transporter superfamily.</text>
</comment>
<dbReference type="InterPro" id="IPR003593">
    <property type="entry name" value="AAA+_ATPase"/>
</dbReference>